<dbReference type="EMBL" id="LNQB01000094">
    <property type="protein sequence ID" value="OAP38114.1"/>
    <property type="molecule type" value="Genomic_DNA"/>
</dbReference>
<comment type="caution">
    <text evidence="1">The sequence shown here is derived from an EMBL/GenBank/DDBJ whole genome shotgun (WGS) entry which is preliminary data.</text>
</comment>
<dbReference type="STRING" id="36856.ATB98_13070"/>
<accession>A0A178XSE5</accession>
<evidence type="ECO:0000313" key="1">
    <source>
        <dbReference type="EMBL" id="OAP38114.1"/>
    </source>
</evidence>
<gene>
    <name evidence="1" type="ORF">ATB98_13070</name>
</gene>
<dbReference type="Proteomes" id="UP000078507">
    <property type="component" value="Unassembled WGS sequence"/>
</dbReference>
<evidence type="ECO:0000313" key="2">
    <source>
        <dbReference type="Proteomes" id="UP000078507"/>
    </source>
</evidence>
<dbReference type="AlphaFoldDB" id="A0A178XSE5"/>
<keyword evidence="2" id="KW-1185">Reference proteome</keyword>
<name>A0A178XSE5_SINSA</name>
<protein>
    <submittedName>
        <fullName evidence="1">Uncharacterized protein</fullName>
    </submittedName>
</protein>
<organism evidence="1 2">
    <name type="scientific">Sinorhizobium saheli</name>
    <dbReference type="NCBI Taxonomy" id="36856"/>
    <lineage>
        <taxon>Bacteria</taxon>
        <taxon>Pseudomonadati</taxon>
        <taxon>Pseudomonadota</taxon>
        <taxon>Alphaproteobacteria</taxon>
        <taxon>Hyphomicrobiales</taxon>
        <taxon>Rhizobiaceae</taxon>
        <taxon>Sinorhizobium/Ensifer group</taxon>
        <taxon>Sinorhizobium</taxon>
    </lineage>
</organism>
<sequence>MAPFFAVAAEPLIVEALTKPLKGQGSKSKVALLSGSAGPQSTHFAIHTVERPRPNCLMGGTAALGLVEPFTGLGA</sequence>
<reference evidence="1 2" key="1">
    <citation type="submission" date="2015-11" db="EMBL/GenBank/DDBJ databases">
        <title>Ensifer anhuiense sp. nov., an effective nitrogen fixation bacterium with Glycine soja.</title>
        <authorList>
            <person name="Yan H."/>
            <person name="Chen W."/>
        </authorList>
    </citation>
    <scope>NUCLEOTIDE SEQUENCE [LARGE SCALE GENOMIC DNA]</scope>
    <source>
        <strain evidence="1 2">LMG 7837</strain>
    </source>
</reference>
<proteinExistence type="predicted"/>